<accession>A0AAP0FAJ8</accession>
<name>A0AAP0FAJ8_9MAGN</name>
<evidence type="ECO:0000313" key="2">
    <source>
        <dbReference type="Proteomes" id="UP001420932"/>
    </source>
</evidence>
<dbReference type="AlphaFoldDB" id="A0AAP0FAJ8"/>
<dbReference type="EMBL" id="JBBNAF010000010">
    <property type="protein sequence ID" value="KAK9106882.1"/>
    <property type="molecule type" value="Genomic_DNA"/>
</dbReference>
<gene>
    <name evidence="1" type="ORF">Syun_022893</name>
</gene>
<comment type="caution">
    <text evidence="1">The sequence shown here is derived from an EMBL/GenBank/DDBJ whole genome shotgun (WGS) entry which is preliminary data.</text>
</comment>
<organism evidence="1 2">
    <name type="scientific">Stephania yunnanensis</name>
    <dbReference type="NCBI Taxonomy" id="152371"/>
    <lineage>
        <taxon>Eukaryota</taxon>
        <taxon>Viridiplantae</taxon>
        <taxon>Streptophyta</taxon>
        <taxon>Embryophyta</taxon>
        <taxon>Tracheophyta</taxon>
        <taxon>Spermatophyta</taxon>
        <taxon>Magnoliopsida</taxon>
        <taxon>Ranunculales</taxon>
        <taxon>Menispermaceae</taxon>
        <taxon>Menispermoideae</taxon>
        <taxon>Cissampelideae</taxon>
        <taxon>Stephania</taxon>
    </lineage>
</organism>
<reference evidence="1 2" key="1">
    <citation type="submission" date="2024-01" db="EMBL/GenBank/DDBJ databases">
        <title>Genome assemblies of Stephania.</title>
        <authorList>
            <person name="Yang L."/>
        </authorList>
    </citation>
    <scope>NUCLEOTIDE SEQUENCE [LARGE SCALE GENOMIC DNA]</scope>
    <source>
        <strain evidence="1">YNDBR</strain>
        <tissue evidence="1">Leaf</tissue>
    </source>
</reference>
<protein>
    <submittedName>
        <fullName evidence="1">Uncharacterized protein</fullName>
    </submittedName>
</protein>
<sequence>MARPCSCQGMTLFVPKESAKVSPYSCPKNLPMFGLARAKARPNSCPKNLLRFGLARAKARPCSCPGNLPRFDLACAKTRPCSCPGNLPRVPSDPQCCSTKWSKSSCWNQVVSNQKGSCSGVKTSPICPIGPGGSSGGQPIGKGDCWWSWISAAKVRMDGCWANMPVSLLEALDFLGDPGSGRASMDHTGESHKMILAMNFDKDRNPSAQLEVLRALMRTISPLQVLRFLARRGEIGRYGQNVRSGNIFDGDFHTQS</sequence>
<evidence type="ECO:0000313" key="1">
    <source>
        <dbReference type="EMBL" id="KAK9106882.1"/>
    </source>
</evidence>
<dbReference type="Proteomes" id="UP001420932">
    <property type="component" value="Unassembled WGS sequence"/>
</dbReference>
<keyword evidence="2" id="KW-1185">Reference proteome</keyword>
<proteinExistence type="predicted"/>